<accession>A0A6M7W9V8</accession>
<proteinExistence type="predicted"/>
<reference evidence="1 2" key="1">
    <citation type="submission" date="2018-10" db="EMBL/GenBank/DDBJ databases">
        <authorList>
            <person name="Perry B.J."/>
            <person name="Sullivan J.T."/>
            <person name="Murphy R.J.T."/>
            <person name="Ramsay J.P."/>
            <person name="Ronson C.W."/>
        </authorList>
    </citation>
    <scope>NUCLEOTIDE SEQUENCE [LARGE SCALE GENOMIC DNA]</scope>
    <source>
        <strain evidence="1 2">R88b</strain>
    </source>
</reference>
<dbReference type="EMBL" id="CP033367">
    <property type="protein sequence ID" value="QKD00460.1"/>
    <property type="molecule type" value="Genomic_DNA"/>
</dbReference>
<evidence type="ECO:0000313" key="2">
    <source>
        <dbReference type="Proteomes" id="UP000503017"/>
    </source>
</evidence>
<dbReference type="AlphaFoldDB" id="A0A6M7W9V8"/>
<dbReference type="Proteomes" id="UP000503017">
    <property type="component" value="Chromosome"/>
</dbReference>
<name>A0A6M7W9V8_RHILI</name>
<evidence type="ECO:0008006" key="3">
    <source>
        <dbReference type="Google" id="ProtNLM"/>
    </source>
</evidence>
<sequence>MRLHSVWLTSRASRRVPTEYFVLANLREEGAIIGRLAGHPIADTVVDARGRRYHFVGVATRDASGRFDVEALRAGEWIVQPGLVYAADGEVRRPLSELALRIRGRRRP</sequence>
<gene>
    <name evidence="1" type="ORF">EB235_02400</name>
</gene>
<organism evidence="1 2">
    <name type="scientific">Mesorhizobium loti R88b</name>
    <dbReference type="NCBI Taxonomy" id="935548"/>
    <lineage>
        <taxon>Bacteria</taxon>
        <taxon>Pseudomonadati</taxon>
        <taxon>Pseudomonadota</taxon>
        <taxon>Alphaproteobacteria</taxon>
        <taxon>Hyphomicrobiales</taxon>
        <taxon>Phyllobacteriaceae</taxon>
        <taxon>Mesorhizobium</taxon>
    </lineage>
</organism>
<protein>
    <recommendedName>
        <fullName evidence="3">Carboxypeptidase regulatory-like domain-containing protein</fullName>
    </recommendedName>
</protein>
<dbReference type="RefSeq" id="WP_080681067.1">
    <property type="nucleotide sequence ID" value="NZ_CP033367.1"/>
</dbReference>
<evidence type="ECO:0000313" key="1">
    <source>
        <dbReference type="EMBL" id="QKD00460.1"/>
    </source>
</evidence>